<evidence type="ECO:0000313" key="5">
    <source>
        <dbReference type="Proteomes" id="UP000829196"/>
    </source>
</evidence>
<keyword evidence="1" id="KW-0862">Zinc</keyword>
<dbReference type="PANTHER" id="PTHR31286:SF99">
    <property type="entry name" value="DUF4283 DOMAIN-CONTAINING PROTEIN"/>
    <property type="match status" value="1"/>
</dbReference>
<comment type="caution">
    <text evidence="4">The sequence shown here is derived from an EMBL/GenBank/DDBJ whole genome shotgun (WGS) entry which is preliminary data.</text>
</comment>
<proteinExistence type="predicted"/>
<feature type="domain" description="CCHC-type" evidence="3">
    <location>
        <begin position="132"/>
        <end position="146"/>
    </location>
</feature>
<dbReference type="PROSITE" id="PS50158">
    <property type="entry name" value="ZF_CCHC"/>
    <property type="match status" value="1"/>
</dbReference>
<evidence type="ECO:0000259" key="3">
    <source>
        <dbReference type="PROSITE" id="PS50158"/>
    </source>
</evidence>
<dbReference type="InterPro" id="IPR036875">
    <property type="entry name" value="Znf_CCHC_sf"/>
</dbReference>
<keyword evidence="5" id="KW-1185">Reference proteome</keyword>
<organism evidence="4 5">
    <name type="scientific">Dendrobium nobile</name>
    <name type="common">Orchid</name>
    <dbReference type="NCBI Taxonomy" id="94219"/>
    <lineage>
        <taxon>Eukaryota</taxon>
        <taxon>Viridiplantae</taxon>
        <taxon>Streptophyta</taxon>
        <taxon>Embryophyta</taxon>
        <taxon>Tracheophyta</taxon>
        <taxon>Spermatophyta</taxon>
        <taxon>Magnoliopsida</taxon>
        <taxon>Liliopsida</taxon>
        <taxon>Asparagales</taxon>
        <taxon>Orchidaceae</taxon>
        <taxon>Epidendroideae</taxon>
        <taxon>Malaxideae</taxon>
        <taxon>Dendrobiinae</taxon>
        <taxon>Dendrobium</taxon>
    </lineage>
</organism>
<dbReference type="GO" id="GO:0008270">
    <property type="term" value="F:zinc ion binding"/>
    <property type="evidence" value="ECO:0007669"/>
    <property type="project" value="UniProtKB-KW"/>
</dbReference>
<evidence type="ECO:0000256" key="1">
    <source>
        <dbReference type="PROSITE-ProRule" id="PRU00047"/>
    </source>
</evidence>
<dbReference type="GO" id="GO:0003676">
    <property type="term" value="F:nucleic acid binding"/>
    <property type="evidence" value="ECO:0007669"/>
    <property type="project" value="InterPro"/>
</dbReference>
<evidence type="ECO:0000313" key="4">
    <source>
        <dbReference type="EMBL" id="KAI0488435.1"/>
    </source>
</evidence>
<dbReference type="EMBL" id="JAGYWB010000019">
    <property type="protein sequence ID" value="KAI0488435.1"/>
    <property type="molecule type" value="Genomic_DNA"/>
</dbReference>
<dbReference type="Proteomes" id="UP000829196">
    <property type="component" value="Unassembled WGS sequence"/>
</dbReference>
<sequence>MDWILCSFKTEEAVEEVINGGPWFVGGHIVRMDRWTTEFDPYSFKGITAPIWIRLPSLSLYCWDDDNIARIASRIGMPMYFDGNTFRWGKREFARICVKIDLEKKLPNGVWVEGAAGRFFQRVEYEKVDLLCYKCGRIGHNQNGCPAEVTQGISDQTTVDNQKVAEVNPGVIKKEYGPWIHVQFRKNQSVNSWGDGRRMKEHRTTKKEQLAMKEDQLEVKKGNNVSNQSFTHKGLQSFPVTGGQQKSDIEVQPLEVSKKFNALVDEVNDEPVILEDDEHTDLAIHSNGKLIEEGNEDLNSVETNVMGSACDIQTGSTKAKLAKEIKSLGPIVLGQKKKRRDGKGSSMSGEASPIMC</sequence>
<dbReference type="InterPro" id="IPR001878">
    <property type="entry name" value="Znf_CCHC"/>
</dbReference>
<dbReference type="OrthoDB" id="1096772at2759"/>
<name>A0A8T3A159_DENNO</name>
<evidence type="ECO:0000256" key="2">
    <source>
        <dbReference type="SAM" id="MobiDB-lite"/>
    </source>
</evidence>
<protein>
    <recommendedName>
        <fullName evidence="3">CCHC-type domain-containing protein</fullName>
    </recommendedName>
</protein>
<gene>
    <name evidence="4" type="ORF">KFK09_028266</name>
</gene>
<dbReference type="InterPro" id="IPR040256">
    <property type="entry name" value="At4g02000-like"/>
</dbReference>
<dbReference type="Pfam" id="PF14111">
    <property type="entry name" value="DUF4283"/>
    <property type="match status" value="1"/>
</dbReference>
<dbReference type="PANTHER" id="PTHR31286">
    <property type="entry name" value="GLYCINE-RICH CELL WALL STRUCTURAL PROTEIN 1.8-LIKE"/>
    <property type="match status" value="1"/>
</dbReference>
<dbReference type="AlphaFoldDB" id="A0A8T3A159"/>
<feature type="region of interest" description="Disordered" evidence="2">
    <location>
        <begin position="333"/>
        <end position="356"/>
    </location>
</feature>
<keyword evidence="1" id="KW-0479">Metal-binding</keyword>
<reference evidence="4" key="1">
    <citation type="journal article" date="2022" name="Front. Genet.">
        <title>Chromosome-Scale Assembly of the Dendrobium nobile Genome Provides Insights Into the Molecular Mechanism of the Biosynthesis of the Medicinal Active Ingredient of Dendrobium.</title>
        <authorList>
            <person name="Xu Q."/>
            <person name="Niu S.-C."/>
            <person name="Li K.-L."/>
            <person name="Zheng P.-J."/>
            <person name="Zhang X.-J."/>
            <person name="Jia Y."/>
            <person name="Liu Y."/>
            <person name="Niu Y.-X."/>
            <person name="Yu L.-H."/>
            <person name="Chen D.-F."/>
            <person name="Zhang G.-Q."/>
        </authorList>
    </citation>
    <scope>NUCLEOTIDE SEQUENCE</scope>
    <source>
        <tissue evidence="4">Leaf</tissue>
    </source>
</reference>
<dbReference type="SUPFAM" id="SSF57756">
    <property type="entry name" value="Retrovirus zinc finger-like domains"/>
    <property type="match status" value="1"/>
</dbReference>
<accession>A0A8T3A159</accession>
<keyword evidence="1" id="KW-0863">Zinc-finger</keyword>
<dbReference type="InterPro" id="IPR025558">
    <property type="entry name" value="DUF4283"/>
</dbReference>